<dbReference type="OrthoDB" id="415696at2759"/>
<sequence length="184" mass="22093">MILELNQNDFFYELCENDEVLVYEEEDKFYKRFCSCLSDSVVKICVKNMETLKNRLLYDLNVFDLPFAIYYSNVITKHHKIQKEVNRIDLIKYDLLERKVNKIIYLNNVAIFLEGRPGETDEETTKIIEQFESIPYVYYNVLLNNRLRNYVTDMTKCNTFPQIYINGNYIKNHKKIPQLLSQIK</sequence>
<evidence type="ECO:0000313" key="2">
    <source>
        <dbReference type="EMBL" id="EQB59881.1"/>
    </source>
</evidence>
<protein>
    <recommendedName>
        <fullName evidence="1">Glutaredoxin domain-containing protein</fullName>
    </recommendedName>
</protein>
<feature type="domain" description="Glutaredoxin" evidence="1">
    <location>
        <begin position="128"/>
        <end position="170"/>
    </location>
</feature>
<dbReference type="SUPFAM" id="SSF52833">
    <property type="entry name" value="Thioredoxin-like"/>
    <property type="match status" value="1"/>
</dbReference>
<keyword evidence="3" id="KW-1185">Reference proteome</keyword>
<dbReference type="InterPro" id="IPR002109">
    <property type="entry name" value="Glutaredoxin"/>
</dbReference>
<dbReference type="AlphaFoldDB" id="T0M8W6"/>
<dbReference type="PROSITE" id="PS51354">
    <property type="entry name" value="GLUTAREDOXIN_2"/>
    <property type="match status" value="1"/>
</dbReference>
<gene>
    <name evidence="2" type="ORF">NAPIS_ORF02578</name>
</gene>
<dbReference type="VEuPathDB" id="MicrosporidiaDB:NAPIS_ORF02578"/>
<proteinExistence type="predicted"/>
<dbReference type="Pfam" id="PF00462">
    <property type="entry name" value="Glutaredoxin"/>
    <property type="match status" value="1"/>
</dbReference>
<evidence type="ECO:0000259" key="1">
    <source>
        <dbReference type="Pfam" id="PF00462"/>
    </source>
</evidence>
<evidence type="ECO:0000313" key="3">
    <source>
        <dbReference type="Proteomes" id="UP000053780"/>
    </source>
</evidence>
<reference evidence="2 3" key="1">
    <citation type="journal article" date="2013" name="BMC Genomics">
        <title>Genome sequencing and comparative genomics of honey bee microsporidia, Nosema apis reveal novel insights into host-parasite interactions.</title>
        <authorList>
            <person name="Chen Yp."/>
            <person name="Pettis J.S."/>
            <person name="Zhao Y."/>
            <person name="Liu X."/>
            <person name="Tallon L.J."/>
            <person name="Sadzewicz L.D."/>
            <person name="Li R."/>
            <person name="Zheng H."/>
            <person name="Huang S."/>
            <person name="Zhang X."/>
            <person name="Hamilton M.C."/>
            <person name="Pernal S.F."/>
            <person name="Melathopoulos A.P."/>
            <person name="Yan X."/>
            <person name="Evans J.D."/>
        </authorList>
    </citation>
    <scope>NUCLEOTIDE SEQUENCE [LARGE SCALE GENOMIC DNA]</scope>
    <source>
        <strain evidence="2 3">BRL 01</strain>
    </source>
</reference>
<accession>T0M8W6</accession>
<dbReference type="HOGENOM" id="CLU_1468594_0_0_1"/>
<dbReference type="GO" id="GO:0016491">
    <property type="term" value="F:oxidoreductase activity"/>
    <property type="evidence" value="ECO:0007669"/>
    <property type="project" value="UniProtKB-ARBA"/>
</dbReference>
<dbReference type="EMBL" id="KE647357">
    <property type="protein sequence ID" value="EQB59881.1"/>
    <property type="molecule type" value="Genomic_DNA"/>
</dbReference>
<dbReference type="InterPro" id="IPR036249">
    <property type="entry name" value="Thioredoxin-like_sf"/>
</dbReference>
<name>T0M8W6_9MICR</name>
<dbReference type="Proteomes" id="UP000053780">
    <property type="component" value="Unassembled WGS sequence"/>
</dbReference>
<dbReference type="Gene3D" id="3.40.30.10">
    <property type="entry name" value="Glutaredoxin"/>
    <property type="match status" value="1"/>
</dbReference>
<organism evidence="2 3">
    <name type="scientific">Vairimorpha apis BRL 01</name>
    <dbReference type="NCBI Taxonomy" id="1037528"/>
    <lineage>
        <taxon>Eukaryota</taxon>
        <taxon>Fungi</taxon>
        <taxon>Fungi incertae sedis</taxon>
        <taxon>Microsporidia</taxon>
        <taxon>Nosematidae</taxon>
        <taxon>Vairimorpha</taxon>
    </lineage>
</organism>